<accession>A0A269PBU4</accession>
<comment type="similarity">
    <text evidence="2 4">Belongs to the pyridoxal phosphate-binding protein YggS/PROSC family.</text>
</comment>
<evidence type="ECO:0000259" key="5">
    <source>
        <dbReference type="Pfam" id="PF01168"/>
    </source>
</evidence>
<dbReference type="Gene3D" id="3.20.20.10">
    <property type="entry name" value="Alanine racemase"/>
    <property type="match status" value="1"/>
</dbReference>
<dbReference type="Proteomes" id="UP000215771">
    <property type="component" value="Unassembled WGS sequence"/>
</dbReference>
<sequence length="267" mass="27901">MTEQYAGQHAEQQHGDLSAAQLRANLEAVQDRIRAAERAAHREPGSVALLPVTKFHGAGTVEALAAAGVRLVGENREQEARAKAETLSADGVDCGIAMIGQIQSKKANAVARWASEVHSVDSVKLARGLDRGMALAIERGDRRDGAGDVLRCLVQVSADGDTSRGGVALDGALFGGVDAEETVSHVVGAVEDAEHLVFDGFMVVPPLDAEPGEVFALVRQLTDEWSAKLGRTLRMSAGMSGDFELAIAHGSDVVRVGTAVVGPRPVG</sequence>
<feature type="domain" description="Alanine racemase N-terminal" evidence="5">
    <location>
        <begin position="25"/>
        <end position="265"/>
    </location>
</feature>
<dbReference type="HAMAP" id="MF_02087">
    <property type="entry name" value="PLP_homeostasis"/>
    <property type="match status" value="1"/>
</dbReference>
<dbReference type="RefSeq" id="WP_095278048.1">
    <property type="nucleotide sequence ID" value="NZ_CP047655.1"/>
</dbReference>
<feature type="modified residue" description="N6-(pyridoxal phosphate)lysine" evidence="2 3">
    <location>
        <position position="54"/>
    </location>
</feature>
<comment type="caution">
    <text evidence="6">The sequence shown here is derived from an EMBL/GenBank/DDBJ whole genome shotgun (WGS) entry which is preliminary data.</text>
</comment>
<dbReference type="PANTHER" id="PTHR10146:SF14">
    <property type="entry name" value="PYRIDOXAL PHOSPHATE HOMEOSTASIS PROTEIN"/>
    <property type="match status" value="1"/>
</dbReference>
<keyword evidence="1 2" id="KW-0663">Pyridoxal phosphate</keyword>
<gene>
    <name evidence="6" type="ORF">CIG21_08435</name>
</gene>
<dbReference type="NCBIfam" id="TIGR00044">
    <property type="entry name" value="YggS family pyridoxal phosphate-dependent enzyme"/>
    <property type="match status" value="1"/>
</dbReference>
<dbReference type="GO" id="GO:0030170">
    <property type="term" value="F:pyridoxal phosphate binding"/>
    <property type="evidence" value="ECO:0007669"/>
    <property type="project" value="UniProtKB-UniRule"/>
</dbReference>
<dbReference type="PIRSF" id="PIRSF004848">
    <property type="entry name" value="YBL036c_PLPDEIII"/>
    <property type="match status" value="1"/>
</dbReference>
<protein>
    <recommendedName>
        <fullName evidence="2">Pyridoxal phosphate homeostasis protein</fullName>
        <shortName evidence="2">PLP homeostasis protein</shortName>
    </recommendedName>
</protein>
<comment type="cofactor">
    <cofactor evidence="3">
        <name>pyridoxal 5'-phosphate</name>
        <dbReference type="ChEBI" id="CHEBI:597326"/>
    </cofactor>
</comment>
<evidence type="ECO:0000313" key="6">
    <source>
        <dbReference type="EMBL" id="PAJ69119.1"/>
    </source>
</evidence>
<dbReference type="PANTHER" id="PTHR10146">
    <property type="entry name" value="PROLINE SYNTHETASE CO-TRANSCRIBED BACTERIAL HOMOLOG PROTEIN"/>
    <property type="match status" value="1"/>
</dbReference>
<dbReference type="InterPro" id="IPR029066">
    <property type="entry name" value="PLP-binding_barrel"/>
</dbReference>
<evidence type="ECO:0000256" key="2">
    <source>
        <dbReference type="HAMAP-Rule" id="MF_02087"/>
    </source>
</evidence>
<dbReference type="CDD" id="cd00635">
    <property type="entry name" value="PLPDE_III_YBL036c_like"/>
    <property type="match status" value="1"/>
</dbReference>
<proteinExistence type="inferred from homology"/>
<name>A0A269PBU4_9CORY</name>
<comment type="function">
    <text evidence="2">Pyridoxal 5'-phosphate (PLP)-binding protein, which is involved in PLP homeostasis.</text>
</comment>
<dbReference type="EMBL" id="NQMQ01000018">
    <property type="protein sequence ID" value="PAJ69119.1"/>
    <property type="molecule type" value="Genomic_DNA"/>
</dbReference>
<evidence type="ECO:0000256" key="1">
    <source>
        <dbReference type="ARBA" id="ARBA00022898"/>
    </source>
</evidence>
<dbReference type="AlphaFoldDB" id="A0A269PBU4"/>
<evidence type="ECO:0000256" key="4">
    <source>
        <dbReference type="RuleBase" id="RU004514"/>
    </source>
</evidence>
<organism evidence="6 7">
    <name type="scientific">Corynebacterium hadale</name>
    <dbReference type="NCBI Taxonomy" id="2026255"/>
    <lineage>
        <taxon>Bacteria</taxon>
        <taxon>Bacillati</taxon>
        <taxon>Actinomycetota</taxon>
        <taxon>Actinomycetes</taxon>
        <taxon>Mycobacteriales</taxon>
        <taxon>Corynebacteriaceae</taxon>
        <taxon>Corynebacterium</taxon>
    </lineage>
</organism>
<dbReference type="InterPro" id="IPR001608">
    <property type="entry name" value="Ala_racemase_N"/>
</dbReference>
<reference evidence="6 7" key="1">
    <citation type="submission" date="2017-08" db="EMBL/GenBank/DDBJ databases">
        <authorList>
            <person name="de Groot N.N."/>
        </authorList>
    </citation>
    <scope>NUCLEOTIDE SEQUENCE [LARGE SCALE GENOMIC DNA]</scope>
    <source>
        <strain evidence="6 7">NBT06-6</strain>
    </source>
</reference>
<dbReference type="InterPro" id="IPR011078">
    <property type="entry name" value="PyrdxlP_homeostasis"/>
</dbReference>
<dbReference type="SUPFAM" id="SSF51419">
    <property type="entry name" value="PLP-binding barrel"/>
    <property type="match status" value="1"/>
</dbReference>
<evidence type="ECO:0000313" key="7">
    <source>
        <dbReference type="Proteomes" id="UP000215771"/>
    </source>
</evidence>
<dbReference type="Pfam" id="PF01168">
    <property type="entry name" value="Ala_racemase_N"/>
    <property type="match status" value="1"/>
</dbReference>
<evidence type="ECO:0000256" key="3">
    <source>
        <dbReference type="PIRSR" id="PIRSR004848-1"/>
    </source>
</evidence>